<reference evidence="1 2" key="1">
    <citation type="submission" date="2018-05" db="EMBL/GenBank/DDBJ databases">
        <title>Genomic Encyclopedia of Type Strains, Phase IV (KMG-V): Genome sequencing to study the core and pangenomes of soil and plant-associated prokaryotes.</title>
        <authorList>
            <person name="Whitman W."/>
        </authorList>
    </citation>
    <scope>NUCLEOTIDE SEQUENCE [LARGE SCALE GENOMIC DNA]</scope>
    <source>
        <strain evidence="1 2">PNG 92-11</strain>
    </source>
</reference>
<accession>A0ABD6XQ89</accession>
<name>A0ABD6XQ89_ENTAG</name>
<sequence>MKELNNSEIEMVSGAGLTEFLAGLNKAIGHVNTALTDTTTALEASTSTGQTIGLSHKQFGLSIASGHMTGLYNFLSSFNTAA</sequence>
<dbReference type="RefSeq" id="WP_039390344.1">
    <property type="nucleotide sequence ID" value="NZ_CAJOSF010000008.1"/>
</dbReference>
<dbReference type="KEGG" id="pagc:BEE12_06845"/>
<evidence type="ECO:0000313" key="1">
    <source>
        <dbReference type="EMBL" id="PWJ79894.1"/>
    </source>
</evidence>
<proteinExistence type="predicted"/>
<dbReference type="AlphaFoldDB" id="A0ABD6XQ89"/>
<comment type="caution">
    <text evidence="1">The sequence shown here is derived from an EMBL/GenBank/DDBJ whole genome shotgun (WGS) entry which is preliminary data.</text>
</comment>
<evidence type="ECO:0000313" key="2">
    <source>
        <dbReference type="Proteomes" id="UP000245996"/>
    </source>
</evidence>
<gene>
    <name evidence="1" type="ORF">C7430_10636</name>
</gene>
<dbReference type="Proteomes" id="UP000245996">
    <property type="component" value="Unassembled WGS sequence"/>
</dbReference>
<organism evidence="1 2">
    <name type="scientific">Enterobacter agglomerans</name>
    <name type="common">Erwinia herbicola</name>
    <name type="synonym">Pantoea agglomerans</name>
    <dbReference type="NCBI Taxonomy" id="549"/>
    <lineage>
        <taxon>Bacteria</taxon>
        <taxon>Pseudomonadati</taxon>
        <taxon>Pseudomonadota</taxon>
        <taxon>Gammaproteobacteria</taxon>
        <taxon>Enterobacterales</taxon>
        <taxon>Erwiniaceae</taxon>
        <taxon>Pantoea</taxon>
        <taxon>Pantoea agglomerans group</taxon>
    </lineage>
</organism>
<dbReference type="EMBL" id="QGHE01000006">
    <property type="protein sequence ID" value="PWJ79894.1"/>
    <property type="molecule type" value="Genomic_DNA"/>
</dbReference>
<protein>
    <submittedName>
        <fullName evidence="1">Uncharacterized protein</fullName>
    </submittedName>
</protein>